<evidence type="ECO:0000313" key="6">
    <source>
        <dbReference type="EMBL" id="AMN35458.1"/>
    </source>
</evidence>
<keyword evidence="4" id="KW-0175">Coiled coil</keyword>
<dbReference type="InterPro" id="IPR054613">
    <property type="entry name" value="Peptidase_S78_dom"/>
</dbReference>
<evidence type="ECO:0000256" key="3">
    <source>
        <dbReference type="ARBA" id="ARBA00022801"/>
    </source>
</evidence>
<dbReference type="AlphaFoldDB" id="A0A127EHP5"/>
<dbReference type="EMBL" id="CP010994">
    <property type="protein sequence ID" value="AMN35458.1"/>
    <property type="molecule type" value="Genomic_DNA"/>
</dbReference>
<dbReference type="NCBIfam" id="TIGR01543">
    <property type="entry name" value="proheadase_HK97"/>
    <property type="match status" value="1"/>
</dbReference>
<dbReference type="OrthoDB" id="64791at2"/>
<feature type="domain" description="Prohead serine protease" evidence="5">
    <location>
        <begin position="15"/>
        <end position="170"/>
    </location>
</feature>
<dbReference type="GO" id="GO:0008233">
    <property type="term" value="F:peptidase activity"/>
    <property type="evidence" value="ECO:0007669"/>
    <property type="project" value="UniProtKB-KW"/>
</dbReference>
<accession>A0A127EHP5</accession>
<evidence type="ECO:0000313" key="7">
    <source>
        <dbReference type="Proteomes" id="UP000070260"/>
    </source>
</evidence>
<evidence type="ECO:0000256" key="4">
    <source>
        <dbReference type="SAM" id="Coils"/>
    </source>
</evidence>
<dbReference type="Pfam" id="PF04586">
    <property type="entry name" value="Peptidase_S78"/>
    <property type="match status" value="1"/>
</dbReference>
<sequence length="207" mass="23739">MNNNLYITRSFEANDFQTTEEGRIKGYAAVFNQTTLIGGYFREVIERGAFDACDLSDVFLHVNHDTRQIPLARCRSKDSTMTITIDDKGLCIDALLDIENNSEAKAVYNSVKRGDLDGMSFAFFIEEQKWENLSSKIPTRKILKFKRVNEVSIVSRPAYKGTSVSTERSEEVANAKEELLEARKELDNSKLELEKLKLKIKYSKERY</sequence>
<dbReference type="RefSeq" id="WP_061427581.1">
    <property type="nucleotide sequence ID" value="NZ_CATNZO010000001.1"/>
</dbReference>
<evidence type="ECO:0000259" key="5">
    <source>
        <dbReference type="Pfam" id="PF04586"/>
    </source>
</evidence>
<evidence type="ECO:0000256" key="1">
    <source>
        <dbReference type="ARBA" id="ARBA00022612"/>
    </source>
</evidence>
<dbReference type="GO" id="GO:0006508">
    <property type="term" value="P:proteolysis"/>
    <property type="evidence" value="ECO:0007669"/>
    <property type="project" value="UniProtKB-KW"/>
</dbReference>
<evidence type="ECO:0000256" key="2">
    <source>
        <dbReference type="ARBA" id="ARBA00022670"/>
    </source>
</evidence>
<keyword evidence="2" id="KW-0645">Protease</keyword>
<reference evidence="6 7" key="1">
    <citation type="journal article" date="2016" name="PLoS ONE">
        <title>Plasmid Characterization and Chromosome Analysis of Two netF+ Clostridium perfringens Isolates Associated with Foal and Canine Necrotizing Enteritis.</title>
        <authorList>
            <person name="Mehdizadeh Gohari I."/>
            <person name="Kropinski A.M."/>
            <person name="Weese S.J."/>
            <person name="Parreira V.R."/>
            <person name="Whitehead A.E."/>
            <person name="Boerlin P."/>
            <person name="Prescott J.F."/>
        </authorList>
    </citation>
    <scope>NUCLEOTIDE SEQUENCE [LARGE SCALE GENOMIC DNA]</scope>
    <source>
        <strain evidence="6 7">JP838</strain>
    </source>
</reference>
<dbReference type="InterPro" id="IPR006433">
    <property type="entry name" value="Prohead_protease"/>
</dbReference>
<organism evidence="6 7">
    <name type="scientific">Clostridium perfringens</name>
    <dbReference type="NCBI Taxonomy" id="1502"/>
    <lineage>
        <taxon>Bacteria</taxon>
        <taxon>Bacillati</taxon>
        <taxon>Bacillota</taxon>
        <taxon>Clostridia</taxon>
        <taxon>Eubacteriales</taxon>
        <taxon>Clostridiaceae</taxon>
        <taxon>Clostridium</taxon>
    </lineage>
</organism>
<gene>
    <name evidence="6" type="ORF">JFP838_06725</name>
</gene>
<dbReference type="PATRIC" id="fig|1502.177.peg.1370"/>
<name>A0A127EHP5_CLOPF</name>
<dbReference type="Proteomes" id="UP000070260">
    <property type="component" value="Chromosome"/>
</dbReference>
<keyword evidence="3" id="KW-0378">Hydrolase</keyword>
<proteinExistence type="predicted"/>
<protein>
    <submittedName>
        <fullName evidence="6">Peptidase U35</fullName>
    </submittedName>
</protein>
<keyword evidence="1" id="KW-1188">Viral release from host cell</keyword>
<feature type="coiled-coil region" evidence="4">
    <location>
        <begin position="165"/>
        <end position="206"/>
    </location>
</feature>